<gene>
    <name evidence="1" type="ORF">DN051_01710</name>
</gene>
<protein>
    <recommendedName>
        <fullName evidence="3">Peroxidase</fullName>
    </recommendedName>
</protein>
<reference evidence="1 2" key="1">
    <citation type="journal article" date="2019" name="Int. J. Syst. Evol. Microbiol.">
        <title>Streptomyces cadmiisoli sp. nov., a novel actinomycete isolated from cadmium-contaminated soil.</title>
        <authorList>
            <person name="Li K."/>
            <person name="Tang X."/>
            <person name="Zhao J."/>
            <person name="Guo Y."/>
            <person name="Tang Y."/>
            <person name="Gao J."/>
        </authorList>
    </citation>
    <scope>NUCLEOTIDE SEQUENCE [LARGE SCALE GENOMIC DNA]</scope>
    <source>
        <strain evidence="1 2">ZFG47</strain>
    </source>
</reference>
<organism evidence="1 2">
    <name type="scientific">Streptomyces cadmiisoli</name>
    <dbReference type="NCBI Taxonomy" id="2184053"/>
    <lineage>
        <taxon>Bacteria</taxon>
        <taxon>Bacillati</taxon>
        <taxon>Actinomycetota</taxon>
        <taxon>Actinomycetes</taxon>
        <taxon>Kitasatosporales</taxon>
        <taxon>Streptomycetaceae</taxon>
        <taxon>Streptomyces</taxon>
        <taxon>Streptomyces aurantiacus group</taxon>
    </lineage>
</organism>
<dbReference type="EMBL" id="CP030073">
    <property type="protein sequence ID" value="AWW35535.1"/>
    <property type="molecule type" value="Genomic_DNA"/>
</dbReference>
<name>A0A2Z4IRS0_9ACTN</name>
<dbReference type="SUPFAM" id="SSF69118">
    <property type="entry name" value="AhpD-like"/>
    <property type="match status" value="1"/>
</dbReference>
<dbReference type="InterPro" id="IPR029032">
    <property type="entry name" value="AhpD-like"/>
</dbReference>
<sequence>MEAGRAPAFQDDDEAAVFELVTSLLAHGTVPDGDYRKAVDSLGLQVVMDVVSLVTYFDLVATHLKVFGIQPPAVSD</sequence>
<accession>A0A2Z4IRS0</accession>
<evidence type="ECO:0000313" key="2">
    <source>
        <dbReference type="Proteomes" id="UP000249616"/>
    </source>
</evidence>
<proteinExistence type="predicted"/>
<dbReference type="AlphaFoldDB" id="A0A2Z4IRS0"/>
<dbReference type="Gene3D" id="1.20.1290.10">
    <property type="entry name" value="AhpD-like"/>
    <property type="match status" value="1"/>
</dbReference>
<dbReference type="Proteomes" id="UP000249616">
    <property type="component" value="Chromosome"/>
</dbReference>
<evidence type="ECO:0008006" key="3">
    <source>
        <dbReference type="Google" id="ProtNLM"/>
    </source>
</evidence>
<evidence type="ECO:0000313" key="1">
    <source>
        <dbReference type="EMBL" id="AWW35535.1"/>
    </source>
</evidence>
<dbReference type="KEGG" id="scad:DN051_01710"/>
<keyword evidence="2" id="KW-1185">Reference proteome</keyword>